<dbReference type="RefSeq" id="XP_046008494.1">
    <property type="nucleotide sequence ID" value="XM_046155086.1"/>
</dbReference>
<organism evidence="2 3">
    <name type="scientific">Microdochium trichocladiopsis</name>
    <dbReference type="NCBI Taxonomy" id="1682393"/>
    <lineage>
        <taxon>Eukaryota</taxon>
        <taxon>Fungi</taxon>
        <taxon>Dikarya</taxon>
        <taxon>Ascomycota</taxon>
        <taxon>Pezizomycotina</taxon>
        <taxon>Sordariomycetes</taxon>
        <taxon>Xylariomycetidae</taxon>
        <taxon>Xylariales</taxon>
        <taxon>Microdochiaceae</taxon>
        <taxon>Microdochium</taxon>
    </lineage>
</organism>
<feature type="region of interest" description="Disordered" evidence="1">
    <location>
        <begin position="1"/>
        <end position="20"/>
    </location>
</feature>
<name>A0A9P8XY43_9PEZI</name>
<accession>A0A9P8XY43</accession>
<dbReference type="Proteomes" id="UP000756346">
    <property type="component" value="Unassembled WGS sequence"/>
</dbReference>
<dbReference type="EMBL" id="JAGTJQ010000009">
    <property type="protein sequence ID" value="KAH7024946.1"/>
    <property type="molecule type" value="Genomic_DNA"/>
</dbReference>
<evidence type="ECO:0000256" key="1">
    <source>
        <dbReference type="SAM" id="MobiDB-lite"/>
    </source>
</evidence>
<reference evidence="2" key="1">
    <citation type="journal article" date="2021" name="Nat. Commun.">
        <title>Genetic determinants of endophytism in the Arabidopsis root mycobiome.</title>
        <authorList>
            <person name="Mesny F."/>
            <person name="Miyauchi S."/>
            <person name="Thiergart T."/>
            <person name="Pickel B."/>
            <person name="Atanasova L."/>
            <person name="Karlsson M."/>
            <person name="Huettel B."/>
            <person name="Barry K.W."/>
            <person name="Haridas S."/>
            <person name="Chen C."/>
            <person name="Bauer D."/>
            <person name="Andreopoulos W."/>
            <person name="Pangilinan J."/>
            <person name="LaButti K."/>
            <person name="Riley R."/>
            <person name="Lipzen A."/>
            <person name="Clum A."/>
            <person name="Drula E."/>
            <person name="Henrissat B."/>
            <person name="Kohler A."/>
            <person name="Grigoriev I.V."/>
            <person name="Martin F.M."/>
            <person name="Hacquard S."/>
        </authorList>
    </citation>
    <scope>NUCLEOTIDE SEQUENCE</scope>
    <source>
        <strain evidence="2">MPI-CAGE-CH-0230</strain>
    </source>
</reference>
<dbReference type="AlphaFoldDB" id="A0A9P8XY43"/>
<gene>
    <name evidence="2" type="ORF">B0I36DRAFT_332281</name>
</gene>
<keyword evidence="3" id="KW-1185">Reference proteome</keyword>
<feature type="region of interest" description="Disordered" evidence="1">
    <location>
        <begin position="50"/>
        <end position="83"/>
    </location>
</feature>
<dbReference type="GeneID" id="70184632"/>
<protein>
    <submittedName>
        <fullName evidence="2">Uncharacterized protein</fullName>
    </submittedName>
</protein>
<evidence type="ECO:0000313" key="2">
    <source>
        <dbReference type="EMBL" id="KAH7024946.1"/>
    </source>
</evidence>
<evidence type="ECO:0000313" key="3">
    <source>
        <dbReference type="Proteomes" id="UP000756346"/>
    </source>
</evidence>
<comment type="caution">
    <text evidence="2">The sequence shown here is derived from an EMBL/GenBank/DDBJ whole genome shotgun (WGS) entry which is preliminary data.</text>
</comment>
<sequence>MLSSAARHSPGPDNLRGARLARLATTSRPRAALWGRRRWHLDVCRAPRGYQPQQPQIHALPRPPGPVSLLGQPTRNKRCLRQR</sequence>
<proteinExistence type="predicted"/>